<dbReference type="GO" id="GO:0032153">
    <property type="term" value="C:cell division site"/>
    <property type="evidence" value="ECO:0000318"/>
    <property type="project" value="GO_Central"/>
</dbReference>
<dbReference type="CDD" id="cd01850">
    <property type="entry name" value="CDC_Septin"/>
    <property type="match status" value="1"/>
</dbReference>
<dbReference type="GO" id="GO:0060090">
    <property type="term" value="F:molecular adaptor activity"/>
    <property type="evidence" value="ECO:0000318"/>
    <property type="project" value="GO_Central"/>
</dbReference>
<dbReference type="GO" id="GO:0036391">
    <property type="term" value="C:medial cortex septin ring"/>
    <property type="evidence" value="ECO:0007669"/>
    <property type="project" value="EnsemblFungi"/>
</dbReference>
<dbReference type="GO" id="GO:0031105">
    <property type="term" value="C:septin complex"/>
    <property type="evidence" value="ECO:0000318"/>
    <property type="project" value="GO_Central"/>
</dbReference>
<dbReference type="GO" id="GO:0005545">
    <property type="term" value="F:1-phosphatidylinositol binding"/>
    <property type="evidence" value="ECO:0007669"/>
    <property type="project" value="EnsemblFungi"/>
</dbReference>
<dbReference type="OMA" id="QCEFVYL"/>
<dbReference type="GO" id="GO:0000921">
    <property type="term" value="P:septin ring assembly"/>
    <property type="evidence" value="ECO:0007669"/>
    <property type="project" value="EnsemblFungi"/>
</dbReference>
<dbReference type="PIRSF" id="PIRSF006698">
    <property type="entry name" value="Septin"/>
    <property type="match status" value="1"/>
</dbReference>
<dbReference type="FunFam" id="3.40.50.300:FF:000260">
    <property type="entry name" value="Cell division control 10"/>
    <property type="match status" value="1"/>
</dbReference>
<dbReference type="Pfam" id="PF00735">
    <property type="entry name" value="Septin"/>
    <property type="match status" value="1"/>
</dbReference>
<dbReference type="PROSITE" id="PS51719">
    <property type="entry name" value="G_SEPTIN"/>
    <property type="match status" value="1"/>
</dbReference>
<dbReference type="PANTHER" id="PTHR18884">
    <property type="entry name" value="SEPTIN"/>
    <property type="match status" value="1"/>
</dbReference>
<keyword evidence="10" id="KW-1185">Reference proteome</keyword>
<dbReference type="GO" id="GO:0061640">
    <property type="term" value="P:cytoskeleton-dependent cytokinesis"/>
    <property type="evidence" value="ECO:0000318"/>
    <property type="project" value="GO_Central"/>
</dbReference>
<dbReference type="GO" id="GO:0005628">
    <property type="term" value="C:prospore membrane"/>
    <property type="evidence" value="ECO:0007669"/>
    <property type="project" value="EnsemblFungi"/>
</dbReference>
<evidence type="ECO:0000313" key="9">
    <source>
        <dbReference type="EMBL" id="AAS50366.1"/>
    </source>
</evidence>
<dbReference type="GO" id="GO:0008104">
    <property type="term" value="P:intracellular protein localization"/>
    <property type="evidence" value="ECO:0000318"/>
    <property type="project" value="GO_Central"/>
</dbReference>
<dbReference type="GO" id="GO:0003924">
    <property type="term" value="F:GTPase activity"/>
    <property type="evidence" value="ECO:0000318"/>
    <property type="project" value="GO_Central"/>
</dbReference>
<dbReference type="GO" id="GO:0001400">
    <property type="term" value="C:mating projection base"/>
    <property type="evidence" value="ECO:0007669"/>
    <property type="project" value="EnsemblFungi"/>
</dbReference>
<dbReference type="HOGENOM" id="CLU_017718_7_1_1"/>
<dbReference type="GO" id="GO:0005200">
    <property type="term" value="F:structural constituent of cytoskeleton"/>
    <property type="evidence" value="ECO:0007669"/>
    <property type="project" value="EnsemblFungi"/>
</dbReference>
<gene>
    <name evidence="9" type="ORF">AGOS_AAR001C</name>
</gene>
<comment type="similarity">
    <text evidence="7">Belongs to the TRAFAC class TrmE-Era-EngA-EngB-Septin-like GTPase superfamily. Septin GTPase family.</text>
</comment>
<dbReference type="eggNOG" id="KOG1547">
    <property type="taxonomic scope" value="Eukaryota"/>
</dbReference>
<dbReference type="GO" id="GO:0072687">
    <property type="term" value="C:meiotic spindle"/>
    <property type="evidence" value="ECO:0007669"/>
    <property type="project" value="EnsemblFungi"/>
</dbReference>
<dbReference type="InParanoid" id="Q75ES8"/>
<evidence type="ECO:0000256" key="2">
    <source>
        <dbReference type="ARBA" id="ARBA00022618"/>
    </source>
</evidence>
<evidence type="ECO:0000256" key="6">
    <source>
        <dbReference type="ARBA" id="ARBA00069702"/>
    </source>
</evidence>
<dbReference type="GO" id="GO:0005876">
    <property type="term" value="C:spindle microtubule"/>
    <property type="evidence" value="ECO:0007669"/>
    <property type="project" value="EnsemblFungi"/>
</dbReference>
<dbReference type="GO" id="GO:0032151">
    <property type="term" value="C:mitotic septin complex"/>
    <property type="evidence" value="ECO:0007669"/>
    <property type="project" value="EnsemblFungi"/>
</dbReference>
<keyword evidence="2" id="KW-0132">Cell division</keyword>
<proteinExistence type="inferred from homology"/>
<dbReference type="GO" id="GO:0010458">
    <property type="term" value="P:exit from mitosis"/>
    <property type="evidence" value="ECO:0007669"/>
    <property type="project" value="EnsemblFungi"/>
</dbReference>
<name>Q75ES8_EREGS</name>
<dbReference type="GeneID" id="4618433"/>
<keyword evidence="5" id="KW-0131">Cell cycle</keyword>
<dbReference type="GO" id="GO:0005525">
    <property type="term" value="F:GTP binding"/>
    <property type="evidence" value="ECO:0007669"/>
    <property type="project" value="UniProtKB-KW"/>
</dbReference>
<organism evidence="9 10">
    <name type="scientific">Eremothecium gossypii (strain ATCC 10895 / CBS 109.51 / FGSC 9923 / NRRL Y-1056)</name>
    <name type="common">Yeast</name>
    <name type="synonym">Ashbya gossypii</name>
    <dbReference type="NCBI Taxonomy" id="284811"/>
    <lineage>
        <taxon>Eukaryota</taxon>
        <taxon>Fungi</taxon>
        <taxon>Dikarya</taxon>
        <taxon>Ascomycota</taxon>
        <taxon>Saccharomycotina</taxon>
        <taxon>Saccharomycetes</taxon>
        <taxon>Saccharomycetales</taxon>
        <taxon>Saccharomycetaceae</taxon>
        <taxon>Eremothecium</taxon>
    </lineage>
</organism>
<dbReference type="GO" id="GO:0000281">
    <property type="term" value="P:mitotic cytokinesis"/>
    <property type="evidence" value="ECO:0007669"/>
    <property type="project" value="EnsemblFungi"/>
</dbReference>
<evidence type="ECO:0000256" key="1">
    <source>
        <dbReference type="ARBA" id="ARBA00004266"/>
    </source>
</evidence>
<reference evidence="9 10" key="1">
    <citation type="journal article" date="2004" name="Science">
        <title>The Ashbya gossypii genome as a tool for mapping the ancient Saccharomyces cerevisiae genome.</title>
        <authorList>
            <person name="Dietrich F.S."/>
            <person name="Voegeli S."/>
            <person name="Brachat S."/>
            <person name="Lerch A."/>
            <person name="Gates K."/>
            <person name="Steiner S."/>
            <person name="Mohr C."/>
            <person name="Pohlmann R."/>
            <person name="Luedi P."/>
            <person name="Choi S."/>
            <person name="Wing R.A."/>
            <person name="Flavier A."/>
            <person name="Gaffney T.D."/>
            <person name="Philippsen P."/>
        </authorList>
    </citation>
    <scope>NUCLEOTIDE SEQUENCE [LARGE SCALE GENOMIC DNA]</scope>
    <source>
        <strain evidence="10">ATCC 10895 / CBS 109.51 / FGSC 9923 / NRRL Y-1056</strain>
    </source>
</reference>
<dbReference type="GO" id="GO:0005940">
    <property type="term" value="C:septin ring"/>
    <property type="evidence" value="ECO:0000318"/>
    <property type="project" value="GO_Central"/>
</dbReference>
<protein>
    <recommendedName>
        <fullName evidence="6">Cell division control protein 10</fullName>
    </recommendedName>
</protein>
<dbReference type="InterPro" id="IPR030379">
    <property type="entry name" value="G_SEPTIN_dom"/>
</dbReference>
<dbReference type="GO" id="GO:0120104">
    <property type="term" value="C:mitotic actomyosin contractile ring, proximal layer"/>
    <property type="evidence" value="ECO:0007669"/>
    <property type="project" value="EnsemblFungi"/>
</dbReference>
<dbReference type="GO" id="GO:0032152">
    <property type="term" value="C:meiotic septin complex"/>
    <property type="evidence" value="ECO:0007669"/>
    <property type="project" value="EnsemblFungi"/>
</dbReference>
<dbReference type="GO" id="GO:0032160">
    <property type="term" value="C:septin filament array"/>
    <property type="evidence" value="ECO:0007669"/>
    <property type="project" value="EnsemblFungi"/>
</dbReference>
<dbReference type="GO" id="GO:0010314">
    <property type="term" value="F:phosphatidylinositol-5-phosphate binding"/>
    <property type="evidence" value="ECO:0007669"/>
    <property type="project" value="EnsemblFungi"/>
</dbReference>
<keyword evidence="3 7" id="KW-0547">Nucleotide-binding</keyword>
<dbReference type="GO" id="GO:0032175">
    <property type="term" value="C:mating projection septin ring"/>
    <property type="evidence" value="ECO:0007669"/>
    <property type="project" value="EnsemblFungi"/>
</dbReference>
<dbReference type="KEGG" id="ago:AGOS_AAR001C"/>
<reference evidence="10" key="2">
    <citation type="journal article" date="2013" name="G3 (Bethesda)">
        <title>Genomes of Ashbya fungi isolated from insects reveal four mating-type loci, numerous translocations, lack of transposons, and distinct gene duplications.</title>
        <authorList>
            <person name="Dietrich F.S."/>
            <person name="Voegeli S."/>
            <person name="Kuo S."/>
            <person name="Philippsen P."/>
        </authorList>
    </citation>
    <scope>GENOME REANNOTATION</scope>
    <source>
        <strain evidence="10">ATCC 10895 / CBS 109.51 / FGSC 9923 / NRRL Y-1056</strain>
    </source>
</reference>
<evidence type="ECO:0000256" key="3">
    <source>
        <dbReference type="ARBA" id="ARBA00022741"/>
    </source>
</evidence>
<sequence length="328" mass="37241">MSSVADSSLITPSSYVGFDTITAQIEHRLLKRGFQFNIMVVGHSGLGKSTLINSLFASHLIDSSTGKDITKEPITKTTEIKVSYHSLVEDKVRLNVNCIDTPGFGDQINNDKVWEPIVKYIKEQHSQYLRKELTAQREKHIVDTRVHAVLYFIQPNGKGLTQLDIAALKRLTDITNVIPVIAKADTLTMDERAKFREIIQHEFKKHNFRIYPYDSDDLTPEELELNDSIRSIIPFAVVGSEKEITVNGEVVRGRKTRWGAINLEDINQCEFVYLREFLIRTHLQDLIETTALIHYESFRSKQLIALKENASSRATGHGAQSSSTNMLR</sequence>
<dbReference type="EMBL" id="AE016814">
    <property type="protein sequence ID" value="AAS50366.1"/>
    <property type="molecule type" value="Genomic_DNA"/>
</dbReference>
<dbReference type="GO" id="GO:0070273">
    <property type="term" value="F:phosphatidylinositol-4-phosphate binding"/>
    <property type="evidence" value="ECO:0007669"/>
    <property type="project" value="EnsemblFungi"/>
</dbReference>
<dbReference type="Gene3D" id="3.40.50.300">
    <property type="entry name" value="P-loop containing nucleotide triphosphate hydrolases"/>
    <property type="match status" value="1"/>
</dbReference>
<evidence type="ECO:0000256" key="4">
    <source>
        <dbReference type="ARBA" id="ARBA00023134"/>
    </source>
</evidence>
<dbReference type="OrthoDB" id="416553at2759"/>
<feature type="domain" description="Septin-type G" evidence="8">
    <location>
        <begin position="32"/>
        <end position="305"/>
    </location>
</feature>
<keyword evidence="4 7" id="KW-0342">GTP-binding</keyword>
<dbReference type="GO" id="GO:0070583">
    <property type="term" value="P:spore membrane bending pathway"/>
    <property type="evidence" value="ECO:0007669"/>
    <property type="project" value="EnsemblFungi"/>
</dbReference>
<dbReference type="Proteomes" id="UP000000591">
    <property type="component" value="Chromosome I"/>
</dbReference>
<evidence type="ECO:0000313" key="10">
    <source>
        <dbReference type="Proteomes" id="UP000000591"/>
    </source>
</evidence>
<comment type="subcellular location">
    <subcellularLocation>
        <location evidence="1">Bud neck</location>
    </subcellularLocation>
</comment>
<dbReference type="InterPro" id="IPR016491">
    <property type="entry name" value="Septin"/>
</dbReference>
<accession>Q75ES8</accession>
<evidence type="ECO:0000256" key="7">
    <source>
        <dbReference type="RuleBase" id="RU004560"/>
    </source>
</evidence>
<evidence type="ECO:0000256" key="5">
    <source>
        <dbReference type="ARBA" id="ARBA00023306"/>
    </source>
</evidence>
<dbReference type="AlphaFoldDB" id="Q75ES8"/>
<dbReference type="RefSeq" id="NP_982542.1">
    <property type="nucleotide sequence ID" value="NM_207895.1"/>
</dbReference>
<dbReference type="SUPFAM" id="SSF52540">
    <property type="entry name" value="P-loop containing nucleoside triphosphate hydrolases"/>
    <property type="match status" value="1"/>
</dbReference>
<dbReference type="InterPro" id="IPR027417">
    <property type="entry name" value="P-loop_NTPase"/>
</dbReference>
<dbReference type="GO" id="GO:1990317">
    <property type="term" value="C:Gin4 complex"/>
    <property type="evidence" value="ECO:0007669"/>
    <property type="project" value="EnsemblFungi"/>
</dbReference>
<dbReference type="GO" id="GO:0032169">
    <property type="term" value="C:prospore septin ring"/>
    <property type="evidence" value="ECO:0007669"/>
    <property type="project" value="EnsemblFungi"/>
</dbReference>
<dbReference type="GO" id="GO:0015630">
    <property type="term" value="C:microtubule cytoskeleton"/>
    <property type="evidence" value="ECO:0000318"/>
    <property type="project" value="GO_Central"/>
</dbReference>
<evidence type="ECO:0000259" key="8">
    <source>
        <dbReference type="PROSITE" id="PS51719"/>
    </source>
</evidence>
<dbReference type="STRING" id="284811.Q75ES8"/>
<dbReference type="FunCoup" id="Q75ES8">
    <property type="interactions" value="270"/>
</dbReference>